<comment type="similarity">
    <text evidence="1">Belongs to the HIBADH-related family.</text>
</comment>
<dbReference type="InterPro" id="IPR036291">
    <property type="entry name" value="NAD(P)-bd_dom_sf"/>
</dbReference>
<sequence length="291" mass="30593">MTTDNRTPVTILGLGSMGTALAEAFIEAGHPTTVWNRSEGKARPLVEKGAVRAETIADALTASPLIISVLSTYEVTLQVLEPAGAALAGRTLVTLNSGVPAGAREMAAWAAARGALFLDGAIKNVPAAVGKADTLLYYGGDKAVFDRHEATLRVMGGHTVHLGAEPDLAALYETAVGATLLPALVGFFQGAALVTARGLTASTMVPYAVKWLEMIGSVMPALAEEIDSGDYSRPFSSIGVFYDGLAGERGLDQEANVDTSWQEPMNELLRRAVAEGRREQSISALIELLRK</sequence>
<dbReference type="PIRSF" id="PIRSF000103">
    <property type="entry name" value="HIBADH"/>
    <property type="match status" value="1"/>
</dbReference>
<evidence type="ECO:0000256" key="1">
    <source>
        <dbReference type="ARBA" id="ARBA00009080"/>
    </source>
</evidence>
<name>A0ABR9KDB7_9ACTN</name>
<evidence type="ECO:0000259" key="3">
    <source>
        <dbReference type="Pfam" id="PF03446"/>
    </source>
</evidence>
<dbReference type="InterPro" id="IPR013328">
    <property type="entry name" value="6PGD_dom2"/>
</dbReference>
<comment type="caution">
    <text evidence="5">The sequence shown here is derived from an EMBL/GenBank/DDBJ whole genome shotgun (WGS) entry which is preliminary data.</text>
</comment>
<evidence type="ECO:0000256" key="2">
    <source>
        <dbReference type="ARBA" id="ARBA00023002"/>
    </source>
</evidence>
<dbReference type="RefSeq" id="WP_192775148.1">
    <property type="nucleotide sequence ID" value="NZ_BAAASY010000043.1"/>
</dbReference>
<feature type="domain" description="6-phosphogluconate dehydrogenase NADP-binding" evidence="3">
    <location>
        <begin position="9"/>
        <end position="163"/>
    </location>
</feature>
<evidence type="ECO:0000313" key="6">
    <source>
        <dbReference type="Proteomes" id="UP000661607"/>
    </source>
</evidence>
<reference evidence="5 6" key="1">
    <citation type="submission" date="2020-10" db="EMBL/GenBank/DDBJ databases">
        <title>Sequencing the genomes of 1000 actinobacteria strains.</title>
        <authorList>
            <person name="Klenk H.-P."/>
        </authorList>
    </citation>
    <scope>NUCLEOTIDE SEQUENCE [LARGE SCALE GENOMIC DNA]</scope>
    <source>
        <strain evidence="5 6">DSM 43748</strain>
    </source>
</reference>
<dbReference type="Pfam" id="PF03446">
    <property type="entry name" value="NAD_binding_2"/>
    <property type="match status" value="1"/>
</dbReference>
<dbReference type="Gene3D" id="3.40.50.720">
    <property type="entry name" value="NAD(P)-binding Rossmann-like Domain"/>
    <property type="match status" value="1"/>
</dbReference>
<dbReference type="PANTHER" id="PTHR43580:SF2">
    <property type="entry name" value="CYTOKINE-LIKE NUCLEAR FACTOR N-PAC"/>
    <property type="match status" value="1"/>
</dbReference>
<dbReference type="Pfam" id="PF21761">
    <property type="entry name" value="RedAm-like_C"/>
    <property type="match status" value="1"/>
</dbReference>
<gene>
    <name evidence="5" type="ORF">H4W81_002764</name>
</gene>
<dbReference type="PANTHER" id="PTHR43580">
    <property type="entry name" value="OXIDOREDUCTASE GLYR1-RELATED"/>
    <property type="match status" value="1"/>
</dbReference>
<keyword evidence="6" id="KW-1185">Reference proteome</keyword>
<dbReference type="SUPFAM" id="SSF51735">
    <property type="entry name" value="NAD(P)-binding Rossmann-fold domains"/>
    <property type="match status" value="1"/>
</dbReference>
<feature type="domain" description="NADPH-dependent reductive aminase-like C-terminal" evidence="4">
    <location>
        <begin position="165"/>
        <end position="291"/>
    </location>
</feature>
<dbReference type="InterPro" id="IPR051265">
    <property type="entry name" value="HIBADH-related_NP60_sf"/>
</dbReference>
<keyword evidence="2" id="KW-0560">Oxidoreductase</keyword>
<evidence type="ECO:0000259" key="4">
    <source>
        <dbReference type="Pfam" id="PF21761"/>
    </source>
</evidence>
<organism evidence="5 6">
    <name type="scientific">Nonomuraea africana</name>
    <dbReference type="NCBI Taxonomy" id="46171"/>
    <lineage>
        <taxon>Bacteria</taxon>
        <taxon>Bacillati</taxon>
        <taxon>Actinomycetota</taxon>
        <taxon>Actinomycetes</taxon>
        <taxon>Streptosporangiales</taxon>
        <taxon>Streptosporangiaceae</taxon>
        <taxon>Nonomuraea</taxon>
    </lineage>
</organism>
<protein>
    <submittedName>
        <fullName evidence="5">3-hydroxyisobutyrate dehydrogenase-like beta-hydroxyacid dehydrogenase</fullName>
    </submittedName>
</protein>
<proteinExistence type="inferred from homology"/>
<dbReference type="Proteomes" id="UP000661607">
    <property type="component" value="Unassembled WGS sequence"/>
</dbReference>
<dbReference type="InterPro" id="IPR006115">
    <property type="entry name" value="6PGDH_NADP-bd"/>
</dbReference>
<dbReference type="EMBL" id="JADBEF010000001">
    <property type="protein sequence ID" value="MBE1559985.1"/>
    <property type="molecule type" value="Genomic_DNA"/>
</dbReference>
<dbReference type="InterPro" id="IPR015815">
    <property type="entry name" value="HIBADH-related"/>
</dbReference>
<dbReference type="InterPro" id="IPR048666">
    <property type="entry name" value="RedAm-like_C"/>
</dbReference>
<accession>A0ABR9KDB7</accession>
<evidence type="ECO:0000313" key="5">
    <source>
        <dbReference type="EMBL" id="MBE1559985.1"/>
    </source>
</evidence>
<dbReference type="Gene3D" id="1.10.1040.10">
    <property type="entry name" value="N-(1-d-carboxylethyl)-l-norvaline Dehydrogenase, domain 2"/>
    <property type="match status" value="1"/>
</dbReference>